<dbReference type="GO" id="GO:0008270">
    <property type="term" value="F:zinc ion binding"/>
    <property type="evidence" value="ECO:0007669"/>
    <property type="project" value="UniProtKB-KW"/>
</dbReference>
<evidence type="ECO:0000256" key="1">
    <source>
        <dbReference type="PROSITE-ProRule" id="PRU00042"/>
    </source>
</evidence>
<accession>A0A8B6CFA6</accession>
<organism evidence="3 4">
    <name type="scientific">Mytilus galloprovincialis</name>
    <name type="common">Mediterranean mussel</name>
    <dbReference type="NCBI Taxonomy" id="29158"/>
    <lineage>
        <taxon>Eukaryota</taxon>
        <taxon>Metazoa</taxon>
        <taxon>Spiralia</taxon>
        <taxon>Lophotrochozoa</taxon>
        <taxon>Mollusca</taxon>
        <taxon>Bivalvia</taxon>
        <taxon>Autobranchia</taxon>
        <taxon>Pteriomorphia</taxon>
        <taxon>Mytilida</taxon>
        <taxon>Mytiloidea</taxon>
        <taxon>Mytilidae</taxon>
        <taxon>Mytilinae</taxon>
        <taxon>Mytilus</taxon>
    </lineage>
</organism>
<proteinExistence type="predicted"/>
<dbReference type="SMART" id="SM00355">
    <property type="entry name" value="ZnF_C2H2"/>
    <property type="match status" value="2"/>
</dbReference>
<keyword evidence="1" id="KW-0863">Zinc-finger</keyword>
<gene>
    <name evidence="3" type="ORF">MGAL_10B081073</name>
</gene>
<keyword evidence="1" id="KW-0862">Zinc</keyword>
<keyword evidence="4" id="KW-1185">Reference proteome</keyword>
<dbReference type="EMBL" id="UYJE01001617">
    <property type="protein sequence ID" value="VDI03706.1"/>
    <property type="molecule type" value="Genomic_DNA"/>
</dbReference>
<dbReference type="SUPFAM" id="SSF57667">
    <property type="entry name" value="beta-beta-alpha zinc fingers"/>
    <property type="match status" value="1"/>
</dbReference>
<comment type="caution">
    <text evidence="3">The sequence shown here is derived from an EMBL/GenBank/DDBJ whole genome shotgun (WGS) entry which is preliminary data.</text>
</comment>
<dbReference type="PROSITE" id="PS00028">
    <property type="entry name" value="ZINC_FINGER_C2H2_1"/>
    <property type="match status" value="2"/>
</dbReference>
<dbReference type="AlphaFoldDB" id="A0A8B6CFA6"/>
<evidence type="ECO:0000313" key="3">
    <source>
        <dbReference type="EMBL" id="VDI03706.1"/>
    </source>
</evidence>
<dbReference type="Pfam" id="PF00096">
    <property type="entry name" value="zf-C2H2"/>
    <property type="match status" value="2"/>
</dbReference>
<keyword evidence="1" id="KW-0479">Metal-binding</keyword>
<feature type="non-terminal residue" evidence="3">
    <location>
        <position position="1"/>
    </location>
</feature>
<dbReference type="Proteomes" id="UP000596742">
    <property type="component" value="Unassembled WGS sequence"/>
</dbReference>
<evidence type="ECO:0000313" key="4">
    <source>
        <dbReference type="Proteomes" id="UP000596742"/>
    </source>
</evidence>
<sequence>KDISGHDGSILIFDPETQSASTPLEKTVTATQQCDKCGKTYQTTQGLRVHKKREHEEPPFSCAQCPKKYVSRTLFRSHVLNHVQVNFR</sequence>
<feature type="domain" description="C2H2-type" evidence="2">
    <location>
        <begin position="32"/>
        <end position="59"/>
    </location>
</feature>
<dbReference type="PROSITE" id="PS50157">
    <property type="entry name" value="ZINC_FINGER_C2H2_2"/>
    <property type="match status" value="1"/>
</dbReference>
<dbReference type="InterPro" id="IPR036236">
    <property type="entry name" value="Znf_C2H2_sf"/>
</dbReference>
<reference evidence="3" key="1">
    <citation type="submission" date="2018-11" db="EMBL/GenBank/DDBJ databases">
        <authorList>
            <person name="Alioto T."/>
            <person name="Alioto T."/>
        </authorList>
    </citation>
    <scope>NUCLEOTIDE SEQUENCE</scope>
</reference>
<dbReference type="Gene3D" id="3.30.160.60">
    <property type="entry name" value="Classic Zinc Finger"/>
    <property type="match status" value="1"/>
</dbReference>
<name>A0A8B6CFA6_MYTGA</name>
<dbReference type="OrthoDB" id="3565419at2759"/>
<protein>
    <recommendedName>
        <fullName evidence="2">C2H2-type domain-containing protein</fullName>
    </recommendedName>
</protein>
<evidence type="ECO:0000259" key="2">
    <source>
        <dbReference type="PROSITE" id="PS50157"/>
    </source>
</evidence>
<dbReference type="InterPro" id="IPR013087">
    <property type="entry name" value="Znf_C2H2_type"/>
</dbReference>